<feature type="transmembrane region" description="Helical" evidence="9">
    <location>
        <begin position="192"/>
        <end position="212"/>
    </location>
</feature>
<dbReference type="GO" id="GO:0005315">
    <property type="term" value="F:phosphate transmembrane transporter activity"/>
    <property type="evidence" value="ECO:0007669"/>
    <property type="project" value="InterPro"/>
</dbReference>
<keyword evidence="8 9" id="KW-0472">Membrane</keyword>
<evidence type="ECO:0000256" key="3">
    <source>
        <dbReference type="ARBA" id="ARBA00016864"/>
    </source>
</evidence>
<feature type="transmembrane region" description="Helical" evidence="9">
    <location>
        <begin position="117"/>
        <end position="137"/>
    </location>
</feature>
<dbReference type="Pfam" id="PF00528">
    <property type="entry name" value="BPD_transp_1"/>
    <property type="match status" value="1"/>
</dbReference>
<dbReference type="Proteomes" id="UP000460298">
    <property type="component" value="Unassembled WGS sequence"/>
</dbReference>
<evidence type="ECO:0000256" key="9">
    <source>
        <dbReference type="RuleBase" id="RU363043"/>
    </source>
</evidence>
<dbReference type="PANTHER" id="PTHR43470:SF5">
    <property type="entry name" value="PHOSPHATE TRANSPORT SYSTEM PERMEASE PROTEIN PSTA"/>
    <property type="match status" value="1"/>
</dbReference>
<evidence type="ECO:0000256" key="1">
    <source>
        <dbReference type="ARBA" id="ARBA00004651"/>
    </source>
</evidence>
<evidence type="ECO:0000313" key="11">
    <source>
        <dbReference type="EMBL" id="KAB2933873.1"/>
    </source>
</evidence>
<dbReference type="EMBL" id="WBUI01000004">
    <property type="protein sequence ID" value="KAB2933873.1"/>
    <property type="molecule type" value="Genomic_DNA"/>
</dbReference>
<feature type="transmembrane region" description="Helical" evidence="9">
    <location>
        <begin position="12"/>
        <end position="39"/>
    </location>
</feature>
<dbReference type="InterPro" id="IPR035906">
    <property type="entry name" value="MetI-like_sf"/>
</dbReference>
<reference evidence="11 12" key="1">
    <citation type="submission" date="2019-10" db="EMBL/GenBank/DDBJ databases">
        <title>Extracellular Electron Transfer in a Candidatus Methanoperedens spp. Enrichment Culture.</title>
        <authorList>
            <person name="Berger S."/>
            <person name="Rangel Shaw D."/>
            <person name="Berben T."/>
            <person name="In 'T Zandt M."/>
            <person name="Frank J."/>
            <person name="Reimann J."/>
            <person name="Jetten M.S.M."/>
            <person name="Welte C.U."/>
        </authorList>
    </citation>
    <scope>NUCLEOTIDE SEQUENCE [LARGE SCALE GENOMIC DNA]</scope>
    <source>
        <strain evidence="11">SB12</strain>
    </source>
</reference>
<dbReference type="InterPro" id="IPR000515">
    <property type="entry name" value="MetI-like"/>
</dbReference>
<dbReference type="GO" id="GO:0035435">
    <property type="term" value="P:phosphate ion transmembrane transport"/>
    <property type="evidence" value="ECO:0007669"/>
    <property type="project" value="InterPro"/>
</dbReference>
<evidence type="ECO:0000256" key="4">
    <source>
        <dbReference type="ARBA" id="ARBA00022448"/>
    </source>
</evidence>
<keyword evidence="6 9" id="KW-0812">Transmembrane</keyword>
<dbReference type="Gene3D" id="1.10.3720.10">
    <property type="entry name" value="MetI-like"/>
    <property type="match status" value="1"/>
</dbReference>
<sequence>MIKFEPTVNRRYYVYGAVFQFICLITNVAALVILVHLLLSITASGIPHLTSDFLTNPPSRFPEKSGVFPAIMGTIWNMSLTGFFAIGVGMTAAIYLEEYSSHSNRFVQFIKINIQNLAGVPSIIYGILGLTLFVRWMGLGRSVIAGALTMALLILPTITIATQEALRAVPDSFRFGGYGIGMTRWQVVKYQVLPVAMPGILTGVIIGLSRAIGETAPLIMIGALTYVAFAPSSIMDGFTVLPIQVFNWASLPQKGFHDISAAAIIILLAVLLSMNAVAIYLRVFFQRKLSSLHG</sequence>
<comment type="subcellular location">
    <subcellularLocation>
        <location evidence="1 9">Cell membrane</location>
        <topology evidence="1 9">Multi-pass membrane protein</topology>
    </subcellularLocation>
</comment>
<keyword evidence="4" id="KW-0813">Transport</keyword>
<dbReference type="InterPro" id="IPR005672">
    <property type="entry name" value="Phosphate_PstA"/>
</dbReference>
<proteinExistence type="inferred from homology"/>
<evidence type="ECO:0000256" key="2">
    <source>
        <dbReference type="ARBA" id="ARBA00007069"/>
    </source>
</evidence>
<comment type="caution">
    <text evidence="11">The sequence shown here is derived from an EMBL/GenBank/DDBJ whole genome shotgun (WGS) entry which is preliminary data.</text>
</comment>
<feature type="transmembrane region" description="Helical" evidence="9">
    <location>
        <begin position="143"/>
        <end position="162"/>
    </location>
</feature>
<evidence type="ECO:0000259" key="10">
    <source>
        <dbReference type="PROSITE" id="PS50928"/>
    </source>
</evidence>
<dbReference type="AlphaFoldDB" id="A0A833H310"/>
<dbReference type="PROSITE" id="PS50928">
    <property type="entry name" value="ABC_TM1"/>
    <property type="match status" value="1"/>
</dbReference>
<evidence type="ECO:0000256" key="8">
    <source>
        <dbReference type="ARBA" id="ARBA00023136"/>
    </source>
</evidence>
<evidence type="ECO:0000256" key="5">
    <source>
        <dbReference type="ARBA" id="ARBA00022475"/>
    </source>
</evidence>
<organism evidence="11 12">
    <name type="scientific">Leptonema illini</name>
    <dbReference type="NCBI Taxonomy" id="183"/>
    <lineage>
        <taxon>Bacteria</taxon>
        <taxon>Pseudomonadati</taxon>
        <taxon>Spirochaetota</taxon>
        <taxon>Spirochaetia</taxon>
        <taxon>Leptospirales</taxon>
        <taxon>Leptospiraceae</taxon>
        <taxon>Leptonema</taxon>
    </lineage>
</organism>
<dbReference type="PANTHER" id="PTHR43470">
    <property type="entry name" value="PHOSPHATE TRANSPORT SYSTEM PERMEASE PROTEIN PSTA-RELATED"/>
    <property type="match status" value="1"/>
</dbReference>
<feature type="domain" description="ABC transmembrane type-1" evidence="10">
    <location>
        <begin position="71"/>
        <end position="278"/>
    </location>
</feature>
<keyword evidence="7 9" id="KW-1133">Transmembrane helix</keyword>
<dbReference type="NCBIfam" id="TIGR00974">
    <property type="entry name" value="3a0107s02c"/>
    <property type="match status" value="1"/>
</dbReference>
<feature type="transmembrane region" description="Helical" evidence="9">
    <location>
        <begin position="75"/>
        <end position="96"/>
    </location>
</feature>
<feature type="transmembrane region" description="Helical" evidence="9">
    <location>
        <begin position="262"/>
        <end position="285"/>
    </location>
</feature>
<evidence type="ECO:0000256" key="6">
    <source>
        <dbReference type="ARBA" id="ARBA00022692"/>
    </source>
</evidence>
<dbReference type="CDD" id="cd06261">
    <property type="entry name" value="TM_PBP2"/>
    <property type="match status" value="1"/>
</dbReference>
<keyword evidence="5 9" id="KW-1003">Cell membrane</keyword>
<evidence type="ECO:0000313" key="12">
    <source>
        <dbReference type="Proteomes" id="UP000460298"/>
    </source>
</evidence>
<dbReference type="GO" id="GO:0005886">
    <property type="term" value="C:plasma membrane"/>
    <property type="evidence" value="ECO:0007669"/>
    <property type="project" value="UniProtKB-SubCell"/>
</dbReference>
<dbReference type="SUPFAM" id="SSF161098">
    <property type="entry name" value="MetI-like"/>
    <property type="match status" value="1"/>
</dbReference>
<feature type="transmembrane region" description="Helical" evidence="9">
    <location>
        <begin position="218"/>
        <end position="241"/>
    </location>
</feature>
<evidence type="ECO:0000256" key="7">
    <source>
        <dbReference type="ARBA" id="ARBA00022989"/>
    </source>
</evidence>
<comment type="similarity">
    <text evidence="2 9">Belongs to the binding-protein-dependent transport system permease family. CysTW subfamily.</text>
</comment>
<protein>
    <recommendedName>
        <fullName evidence="3 9">Phosphate transport system permease protein PstA</fullName>
    </recommendedName>
</protein>
<gene>
    <name evidence="11" type="primary">pstA</name>
    <name evidence="11" type="ORF">F9K24_05230</name>
</gene>
<accession>A0A833H310</accession>
<name>A0A833H310_9LEPT</name>